<dbReference type="RefSeq" id="WP_014021593.1">
    <property type="nucleotide sequence ID" value="NC_015914.1"/>
</dbReference>
<dbReference type="SUPFAM" id="SSF51391">
    <property type="entry name" value="Thiamin phosphate synthase"/>
    <property type="match status" value="1"/>
</dbReference>
<dbReference type="InterPro" id="IPR036206">
    <property type="entry name" value="ThiamineP_synth_sf"/>
</dbReference>
<evidence type="ECO:0000259" key="3">
    <source>
        <dbReference type="Pfam" id="PF02581"/>
    </source>
</evidence>
<dbReference type="KEGG" id="cmr:Cycma_3586"/>
<dbReference type="AlphaFoldDB" id="G0J045"/>
<dbReference type="Pfam" id="PF02581">
    <property type="entry name" value="TMP-TENI"/>
    <property type="match status" value="1"/>
</dbReference>
<dbReference type="GO" id="GO:0004789">
    <property type="term" value="F:thiamine-phosphate diphosphorylase activity"/>
    <property type="evidence" value="ECO:0007669"/>
    <property type="project" value="TreeGrafter"/>
</dbReference>
<dbReference type="EMBL" id="CP002955">
    <property type="protein sequence ID" value="AEL27306.1"/>
    <property type="molecule type" value="Genomic_DNA"/>
</dbReference>
<dbReference type="HOGENOM" id="CLU_018272_3_1_10"/>
<proteinExistence type="predicted"/>
<evidence type="ECO:0000256" key="2">
    <source>
        <dbReference type="ARBA" id="ARBA00022977"/>
    </source>
</evidence>
<evidence type="ECO:0000313" key="4">
    <source>
        <dbReference type="EMBL" id="AEL27306.1"/>
    </source>
</evidence>
<dbReference type="OrthoDB" id="9810880at2"/>
<dbReference type="GO" id="GO:0009228">
    <property type="term" value="P:thiamine biosynthetic process"/>
    <property type="evidence" value="ECO:0007669"/>
    <property type="project" value="UniProtKB-KW"/>
</dbReference>
<dbReference type="Gene3D" id="3.20.20.70">
    <property type="entry name" value="Aldolase class I"/>
    <property type="match status" value="1"/>
</dbReference>
<keyword evidence="2" id="KW-0784">Thiamine biosynthesis</keyword>
<dbReference type="PANTHER" id="PTHR20857:SF23">
    <property type="entry name" value="THIAMINE BIOSYNTHETIC BIFUNCTIONAL ENZYME"/>
    <property type="match status" value="1"/>
</dbReference>
<evidence type="ECO:0000313" key="5">
    <source>
        <dbReference type="Proteomes" id="UP000001635"/>
    </source>
</evidence>
<accession>G0J045</accession>
<name>G0J045_CYCMS</name>
<dbReference type="InterPro" id="IPR013785">
    <property type="entry name" value="Aldolase_TIM"/>
</dbReference>
<keyword evidence="5" id="KW-1185">Reference proteome</keyword>
<dbReference type="PANTHER" id="PTHR20857">
    <property type="entry name" value="THIAMINE-PHOSPHATE PYROPHOSPHORYLASE"/>
    <property type="match status" value="1"/>
</dbReference>
<dbReference type="eggNOG" id="COG0352">
    <property type="taxonomic scope" value="Bacteria"/>
</dbReference>
<protein>
    <submittedName>
        <fullName evidence="4">Thiamine monophosphate synthase</fullName>
    </submittedName>
</protein>
<dbReference type="GO" id="GO:0005737">
    <property type="term" value="C:cytoplasm"/>
    <property type="evidence" value="ECO:0007669"/>
    <property type="project" value="TreeGrafter"/>
</dbReference>
<feature type="domain" description="Thiamine phosphate synthase/TenI" evidence="3">
    <location>
        <begin position="12"/>
        <end position="193"/>
    </location>
</feature>
<sequence>MKKLNLQSEKGIYLVIDPSDKPEEELFSLLEKLFTFPLIAVQIWDNFGETQDAVAFTNKVVNLASAYNFPILVNNRWDLLKLSQADGIHLDSIPVNLSGIPEFSQKNHLVGLTVNNDLNLIHQADLLGFDYVSFCSVYPTSTTQHCDLVSFESIRKAAEITNLPVFLAGGIKTRHLPELHALPYSGIAIISGVMQNDNPEMALQNYLNSIQKNQS</sequence>
<organism evidence="4 5">
    <name type="scientific">Cyclobacterium marinum (strain ATCC 25205 / DSM 745 / LMG 13164 / NCIMB 1802)</name>
    <name type="common">Flectobacillus marinus</name>
    <dbReference type="NCBI Taxonomy" id="880070"/>
    <lineage>
        <taxon>Bacteria</taxon>
        <taxon>Pseudomonadati</taxon>
        <taxon>Bacteroidota</taxon>
        <taxon>Cytophagia</taxon>
        <taxon>Cytophagales</taxon>
        <taxon>Cyclobacteriaceae</taxon>
        <taxon>Cyclobacterium</taxon>
    </lineage>
</organism>
<gene>
    <name evidence="4" type="ordered locus">Cycma_3586</name>
</gene>
<comment type="pathway">
    <text evidence="1">Cofactor biosynthesis; thiamine diphosphate biosynthesis.</text>
</comment>
<dbReference type="InterPro" id="IPR022998">
    <property type="entry name" value="ThiamineP_synth_TenI"/>
</dbReference>
<dbReference type="CDD" id="cd00564">
    <property type="entry name" value="TMP_TenI"/>
    <property type="match status" value="1"/>
</dbReference>
<evidence type="ECO:0000256" key="1">
    <source>
        <dbReference type="ARBA" id="ARBA00004948"/>
    </source>
</evidence>
<dbReference type="Proteomes" id="UP000001635">
    <property type="component" value="Chromosome"/>
</dbReference>
<dbReference type="STRING" id="880070.Cycma_3586"/>
<reference evidence="5" key="1">
    <citation type="submission" date="2011-07" db="EMBL/GenBank/DDBJ databases">
        <title>The complete genome of Cyclobacterium marinum DSM 745.</title>
        <authorList>
            <person name="Lucas S."/>
            <person name="Han J."/>
            <person name="Lapidus A."/>
            <person name="Bruce D."/>
            <person name="Goodwin L."/>
            <person name="Pitluck S."/>
            <person name="Peters L."/>
            <person name="Kyrpides N."/>
            <person name="Mavromatis K."/>
            <person name="Ivanova N."/>
            <person name="Ovchinnikova G."/>
            <person name="Chertkov O."/>
            <person name="Detter J.C."/>
            <person name="Tapia R."/>
            <person name="Han C."/>
            <person name="Land M."/>
            <person name="Hauser L."/>
            <person name="Markowitz V."/>
            <person name="Cheng J.-F."/>
            <person name="Hugenholtz P."/>
            <person name="Woyke T."/>
            <person name="Wu D."/>
            <person name="Tindall B."/>
            <person name="Schuetze A."/>
            <person name="Brambilla E."/>
            <person name="Klenk H.-P."/>
            <person name="Eisen J.A."/>
        </authorList>
    </citation>
    <scope>NUCLEOTIDE SEQUENCE [LARGE SCALE GENOMIC DNA]</scope>
    <source>
        <strain evidence="5">ATCC 25205 / DSM 745 / LMG 13164 / NCIMB 1802</strain>
    </source>
</reference>